<comment type="caution">
    <text evidence="7">The sequence shown here is derived from an EMBL/GenBank/DDBJ whole genome shotgun (WGS) entry which is preliminary data.</text>
</comment>
<feature type="compositionally biased region" description="Low complexity" evidence="4">
    <location>
        <begin position="152"/>
        <end position="162"/>
    </location>
</feature>
<comment type="pathway">
    <text evidence="1">Protein modification; protein ubiquitination.</text>
</comment>
<dbReference type="Pfam" id="PF00651">
    <property type="entry name" value="BTB"/>
    <property type="match status" value="1"/>
</dbReference>
<name>A0AAV9DT19_ACOCL</name>
<comment type="similarity">
    <text evidence="3">Belongs to the NPH3 family.</text>
</comment>
<protein>
    <submittedName>
        <fullName evidence="7">BTB/POZ domain-containing protein</fullName>
    </submittedName>
</protein>
<gene>
    <name evidence="7" type="ORF">QJS10_CPB11g01131</name>
</gene>
<dbReference type="InterPro" id="IPR027356">
    <property type="entry name" value="NPH3_dom"/>
</dbReference>
<dbReference type="SMART" id="SM00225">
    <property type="entry name" value="BTB"/>
    <property type="match status" value="1"/>
</dbReference>
<organism evidence="7 8">
    <name type="scientific">Acorus calamus</name>
    <name type="common">Sweet flag</name>
    <dbReference type="NCBI Taxonomy" id="4465"/>
    <lineage>
        <taxon>Eukaryota</taxon>
        <taxon>Viridiplantae</taxon>
        <taxon>Streptophyta</taxon>
        <taxon>Embryophyta</taxon>
        <taxon>Tracheophyta</taxon>
        <taxon>Spermatophyta</taxon>
        <taxon>Magnoliopsida</taxon>
        <taxon>Liliopsida</taxon>
        <taxon>Acoraceae</taxon>
        <taxon>Acorus</taxon>
    </lineage>
</organism>
<feature type="domain" description="NPH3" evidence="6">
    <location>
        <begin position="186"/>
        <end position="436"/>
    </location>
</feature>
<proteinExistence type="inferred from homology"/>
<dbReference type="Pfam" id="PF03000">
    <property type="entry name" value="NPH3"/>
    <property type="match status" value="1"/>
</dbReference>
<reference evidence="7" key="1">
    <citation type="journal article" date="2023" name="Nat. Commun.">
        <title>Diploid and tetraploid genomes of Acorus and the evolution of monocots.</title>
        <authorList>
            <person name="Ma L."/>
            <person name="Liu K.W."/>
            <person name="Li Z."/>
            <person name="Hsiao Y.Y."/>
            <person name="Qi Y."/>
            <person name="Fu T."/>
            <person name="Tang G.D."/>
            <person name="Zhang D."/>
            <person name="Sun W.H."/>
            <person name="Liu D.K."/>
            <person name="Li Y."/>
            <person name="Chen G.Z."/>
            <person name="Liu X.D."/>
            <person name="Liao X.Y."/>
            <person name="Jiang Y.T."/>
            <person name="Yu X."/>
            <person name="Hao Y."/>
            <person name="Huang J."/>
            <person name="Zhao X.W."/>
            <person name="Ke S."/>
            <person name="Chen Y.Y."/>
            <person name="Wu W.L."/>
            <person name="Hsu J.L."/>
            <person name="Lin Y.F."/>
            <person name="Huang M.D."/>
            <person name="Li C.Y."/>
            <person name="Huang L."/>
            <person name="Wang Z.W."/>
            <person name="Zhao X."/>
            <person name="Zhong W.Y."/>
            <person name="Peng D.H."/>
            <person name="Ahmad S."/>
            <person name="Lan S."/>
            <person name="Zhang J.S."/>
            <person name="Tsai W.C."/>
            <person name="Van de Peer Y."/>
            <person name="Liu Z.J."/>
        </authorList>
    </citation>
    <scope>NUCLEOTIDE SEQUENCE</scope>
    <source>
        <strain evidence="7">CP</strain>
    </source>
</reference>
<dbReference type="EMBL" id="JAUJYO010000011">
    <property type="protein sequence ID" value="KAK1304309.1"/>
    <property type="molecule type" value="Genomic_DNA"/>
</dbReference>
<keyword evidence="2" id="KW-0833">Ubl conjugation pathway</keyword>
<evidence type="ECO:0000313" key="7">
    <source>
        <dbReference type="EMBL" id="KAK1304309.1"/>
    </source>
</evidence>
<dbReference type="Proteomes" id="UP001180020">
    <property type="component" value="Unassembled WGS sequence"/>
</dbReference>
<dbReference type="PROSITE" id="PS50097">
    <property type="entry name" value="BTB"/>
    <property type="match status" value="1"/>
</dbReference>
<dbReference type="PANTHER" id="PTHR32370">
    <property type="entry name" value="OS12G0117600 PROTEIN"/>
    <property type="match status" value="1"/>
</dbReference>
<feature type="domain" description="BTB" evidence="5">
    <location>
        <begin position="8"/>
        <end position="76"/>
    </location>
</feature>
<dbReference type="InterPro" id="IPR011333">
    <property type="entry name" value="SKP1/BTB/POZ_sf"/>
</dbReference>
<evidence type="ECO:0000256" key="4">
    <source>
        <dbReference type="SAM" id="MobiDB-lite"/>
    </source>
</evidence>
<evidence type="ECO:0000256" key="3">
    <source>
        <dbReference type="PROSITE-ProRule" id="PRU00982"/>
    </source>
</evidence>
<dbReference type="SUPFAM" id="SSF54695">
    <property type="entry name" value="POZ domain"/>
    <property type="match status" value="1"/>
</dbReference>
<keyword evidence="8" id="KW-1185">Reference proteome</keyword>
<evidence type="ECO:0000259" key="5">
    <source>
        <dbReference type="PROSITE" id="PS50097"/>
    </source>
</evidence>
<sequence length="529" mass="58769">MGAVELACDLEVDVNGEETFFVNKTILSSFSGRLSKLFHTPSASTTTSTLRVIFHELPGGPSAFELATIFCYNNGVIDITPINIFLLHCVAQFMEMTSLADQTEKFLKGISYWTWSEILFVLKLCEDFIISANSSGILQKCLDSLVTRIASASDSSPSNSSPENNGVRFSCDTRSTESQRTTTNRVWWFEGLSVLNPTVIEKVVKAMIAGKISHINISKFLLYYLKVRSTAELPSEKSKITETVIDLLSLLDKSSLSSKGLFGVLRISSHLDTSKDCRNRLENMIGSRIDEAILDNLLVPAPMGMGMLYDVNLVLRFLKYFLNNGDQVPSARLKRVGSLIDMYLAEVAPDSCLKPSKFIALATALPDSARDSHNGIYQAIDMYLEVHGGLSGEEKTKICSALNHEKLSSEACKHLAQNAKFPSRIAIQALVSQQTKLKSLLKDTGVFNPLYGEVPVKGQENEGQQIVLYAEKLDITMENEKLKANLQGMQWRVMELEKLCKKMHAQMTKMRKNKSTYHSGARSLPRLCS</sequence>
<dbReference type="InterPro" id="IPR000210">
    <property type="entry name" value="BTB/POZ_dom"/>
</dbReference>
<evidence type="ECO:0000259" key="6">
    <source>
        <dbReference type="PROSITE" id="PS51649"/>
    </source>
</evidence>
<feature type="region of interest" description="Disordered" evidence="4">
    <location>
        <begin position="152"/>
        <end position="176"/>
    </location>
</feature>
<accession>A0AAV9DT19</accession>
<dbReference type="PROSITE" id="PS51649">
    <property type="entry name" value="NPH3"/>
    <property type="match status" value="1"/>
</dbReference>
<reference evidence="7" key="2">
    <citation type="submission" date="2023-06" db="EMBL/GenBank/DDBJ databases">
        <authorList>
            <person name="Ma L."/>
            <person name="Liu K.-W."/>
            <person name="Li Z."/>
            <person name="Hsiao Y.-Y."/>
            <person name="Qi Y."/>
            <person name="Fu T."/>
            <person name="Tang G."/>
            <person name="Zhang D."/>
            <person name="Sun W.-H."/>
            <person name="Liu D.-K."/>
            <person name="Li Y."/>
            <person name="Chen G.-Z."/>
            <person name="Liu X.-D."/>
            <person name="Liao X.-Y."/>
            <person name="Jiang Y.-T."/>
            <person name="Yu X."/>
            <person name="Hao Y."/>
            <person name="Huang J."/>
            <person name="Zhao X.-W."/>
            <person name="Ke S."/>
            <person name="Chen Y.-Y."/>
            <person name="Wu W.-L."/>
            <person name="Hsu J.-L."/>
            <person name="Lin Y.-F."/>
            <person name="Huang M.-D."/>
            <person name="Li C.-Y."/>
            <person name="Huang L."/>
            <person name="Wang Z.-W."/>
            <person name="Zhao X."/>
            <person name="Zhong W.-Y."/>
            <person name="Peng D.-H."/>
            <person name="Ahmad S."/>
            <person name="Lan S."/>
            <person name="Zhang J.-S."/>
            <person name="Tsai W.-C."/>
            <person name="Van De Peer Y."/>
            <person name="Liu Z.-J."/>
        </authorList>
    </citation>
    <scope>NUCLEOTIDE SEQUENCE</scope>
    <source>
        <strain evidence="7">CP</strain>
        <tissue evidence="7">Leaves</tissue>
    </source>
</reference>
<feature type="region of interest" description="Disordered" evidence="4">
    <location>
        <begin position="508"/>
        <end position="529"/>
    </location>
</feature>
<dbReference type="Gene3D" id="3.30.710.10">
    <property type="entry name" value="Potassium Channel Kv1.1, Chain A"/>
    <property type="match status" value="1"/>
</dbReference>
<evidence type="ECO:0000256" key="2">
    <source>
        <dbReference type="ARBA" id="ARBA00022786"/>
    </source>
</evidence>
<dbReference type="InterPro" id="IPR043454">
    <property type="entry name" value="NPH3/RPT2-like"/>
</dbReference>
<dbReference type="AlphaFoldDB" id="A0AAV9DT19"/>
<evidence type="ECO:0000313" key="8">
    <source>
        <dbReference type="Proteomes" id="UP001180020"/>
    </source>
</evidence>
<evidence type="ECO:0000256" key="1">
    <source>
        <dbReference type="ARBA" id="ARBA00004906"/>
    </source>
</evidence>